<protein>
    <submittedName>
        <fullName evidence="2">Plasmamembrane intrinsic protein 11</fullName>
    </submittedName>
</protein>
<reference evidence="2" key="1">
    <citation type="submission" date="2018-02" db="EMBL/GenBank/DDBJ databases">
        <title>Rhizophora mucronata_Transcriptome.</title>
        <authorList>
            <person name="Meera S.P."/>
            <person name="Sreeshan A."/>
            <person name="Augustine A."/>
        </authorList>
    </citation>
    <scope>NUCLEOTIDE SEQUENCE</scope>
    <source>
        <tissue evidence="2">Leaf</tissue>
    </source>
</reference>
<proteinExistence type="predicted"/>
<feature type="compositionally biased region" description="Basic residues" evidence="1">
    <location>
        <begin position="28"/>
        <end position="38"/>
    </location>
</feature>
<organism evidence="2">
    <name type="scientific">Rhizophora mucronata</name>
    <name type="common">Asiatic mangrove</name>
    <dbReference type="NCBI Taxonomy" id="61149"/>
    <lineage>
        <taxon>Eukaryota</taxon>
        <taxon>Viridiplantae</taxon>
        <taxon>Streptophyta</taxon>
        <taxon>Embryophyta</taxon>
        <taxon>Tracheophyta</taxon>
        <taxon>Spermatophyta</taxon>
        <taxon>Magnoliopsida</taxon>
        <taxon>eudicotyledons</taxon>
        <taxon>Gunneridae</taxon>
        <taxon>Pentapetalae</taxon>
        <taxon>rosids</taxon>
        <taxon>fabids</taxon>
        <taxon>Malpighiales</taxon>
        <taxon>Rhizophoraceae</taxon>
        <taxon>Rhizophora</taxon>
    </lineage>
</organism>
<name>A0A2P2NH21_RHIMU</name>
<feature type="region of interest" description="Disordered" evidence="1">
    <location>
        <begin position="28"/>
        <end position="61"/>
    </location>
</feature>
<sequence>MTVSLPKTAQKSPPGLCVLLKCRRCSRRGRRSCRRRPKRSPESRPSSTSLRTWTRPSPSKW</sequence>
<evidence type="ECO:0000313" key="2">
    <source>
        <dbReference type="EMBL" id="MBX41690.1"/>
    </source>
</evidence>
<accession>A0A2P2NH21</accession>
<evidence type="ECO:0000256" key="1">
    <source>
        <dbReference type="SAM" id="MobiDB-lite"/>
    </source>
</evidence>
<dbReference type="EMBL" id="GGEC01061206">
    <property type="protein sequence ID" value="MBX41690.1"/>
    <property type="molecule type" value="Transcribed_RNA"/>
</dbReference>
<dbReference type="AlphaFoldDB" id="A0A2P2NH21"/>
<feature type="compositionally biased region" description="Polar residues" evidence="1">
    <location>
        <begin position="52"/>
        <end position="61"/>
    </location>
</feature>